<keyword evidence="4" id="KW-1185">Reference proteome</keyword>
<evidence type="ECO:0000313" key="4">
    <source>
        <dbReference type="Proteomes" id="UP000280298"/>
    </source>
</evidence>
<sequence>MPEATPRSAQTCWQAWPDRCSTGIARRTPSNSSTSRTRAPGRPPGQECRPCSTPGRPGRMRPGGLTAERRGFREHIRMQAAELFAVGHDNAAIARQLRVSMRSVQRWHQACEQGGTPALESKGPASRPKLSEALFAVLEQELAKGPVAHGWPDHTWTLARIKTLIGRRFHKSMTLSAIAQMLHRHGFSHQAAFGAVVALAAAVAGALAAFRQVPSGGCPVGVTLRSQSPINARGPPSPGRPHR</sequence>
<protein>
    <submittedName>
        <fullName evidence="3">Transposase</fullName>
    </submittedName>
</protein>
<dbReference type="KEGG" id="scya:EJ357_47135"/>
<dbReference type="SUPFAM" id="SSF46689">
    <property type="entry name" value="Homeodomain-like"/>
    <property type="match status" value="1"/>
</dbReference>
<reference evidence="3 4" key="1">
    <citation type="journal article" date="2019" name="Int. J. Syst. Evol. Microbiol.">
        <title>Streptomyces cyaneochromogenes sp. nov., a blue pigment-producing actinomycete from manganese-contaminated soil.</title>
        <authorList>
            <person name="Tang X."/>
            <person name="Zhao J."/>
            <person name="Li K."/>
            <person name="Chen Z."/>
            <person name="Sun Y."/>
            <person name="Gao J."/>
        </authorList>
    </citation>
    <scope>NUCLEOTIDE SEQUENCE [LARGE SCALE GENOMIC DNA]</scope>
    <source>
        <strain evidence="3 4">MK-45</strain>
    </source>
</reference>
<dbReference type="InterPro" id="IPR025959">
    <property type="entry name" value="Winged_HTH_dom"/>
</dbReference>
<evidence type="ECO:0000256" key="1">
    <source>
        <dbReference type="SAM" id="MobiDB-lite"/>
    </source>
</evidence>
<dbReference type="Pfam" id="PF13384">
    <property type="entry name" value="HTH_23"/>
    <property type="match status" value="1"/>
</dbReference>
<dbReference type="Pfam" id="PF13592">
    <property type="entry name" value="HTH_33"/>
    <property type="match status" value="1"/>
</dbReference>
<feature type="domain" description="Winged helix-turn helix" evidence="2">
    <location>
        <begin position="154"/>
        <end position="190"/>
    </location>
</feature>
<evidence type="ECO:0000313" key="3">
    <source>
        <dbReference type="EMBL" id="AZQ40034.1"/>
    </source>
</evidence>
<feature type="compositionally biased region" description="Low complexity" evidence="1">
    <location>
        <begin position="54"/>
        <end position="64"/>
    </location>
</feature>
<dbReference type="EMBL" id="CP034539">
    <property type="protein sequence ID" value="AZQ40034.1"/>
    <property type="molecule type" value="Genomic_DNA"/>
</dbReference>
<dbReference type="Proteomes" id="UP000280298">
    <property type="component" value="Chromosome"/>
</dbReference>
<dbReference type="AlphaFoldDB" id="A0A3S9MLF8"/>
<feature type="region of interest" description="Disordered" evidence="1">
    <location>
        <begin position="224"/>
        <end position="243"/>
    </location>
</feature>
<organism evidence="3 4">
    <name type="scientific">Streptomyces cyaneochromogenes</name>
    <dbReference type="NCBI Taxonomy" id="2496836"/>
    <lineage>
        <taxon>Bacteria</taxon>
        <taxon>Bacillati</taxon>
        <taxon>Actinomycetota</taxon>
        <taxon>Actinomycetes</taxon>
        <taxon>Kitasatosporales</taxon>
        <taxon>Streptomycetaceae</taxon>
        <taxon>Streptomyces</taxon>
    </lineage>
</organism>
<gene>
    <name evidence="3" type="ORF">EJ357_47135</name>
</gene>
<evidence type="ECO:0000259" key="2">
    <source>
        <dbReference type="Pfam" id="PF13592"/>
    </source>
</evidence>
<dbReference type="InterPro" id="IPR009057">
    <property type="entry name" value="Homeodomain-like_sf"/>
</dbReference>
<accession>A0A3S9MLF8</accession>
<feature type="region of interest" description="Disordered" evidence="1">
    <location>
        <begin position="22"/>
        <end position="65"/>
    </location>
</feature>
<dbReference type="OrthoDB" id="8479510at2"/>
<feature type="compositionally biased region" description="Low complexity" evidence="1">
    <location>
        <begin position="26"/>
        <end position="38"/>
    </location>
</feature>
<proteinExistence type="predicted"/>
<name>A0A3S9MLF8_9ACTN</name>